<dbReference type="RefSeq" id="WP_185790098.1">
    <property type="nucleotide sequence ID" value="NZ_JACLCP010000005.1"/>
</dbReference>
<evidence type="ECO:0000313" key="3">
    <source>
        <dbReference type="Proteomes" id="UP000533900"/>
    </source>
</evidence>
<protein>
    <submittedName>
        <fullName evidence="2">Uncharacterized protein</fullName>
    </submittedName>
</protein>
<dbReference type="EMBL" id="JACLCP010000005">
    <property type="protein sequence ID" value="MBC2846389.1"/>
    <property type="molecule type" value="Genomic_DNA"/>
</dbReference>
<name>A0A842IW90_9FLAO</name>
<keyword evidence="1" id="KW-0812">Transmembrane</keyword>
<feature type="transmembrane region" description="Helical" evidence="1">
    <location>
        <begin position="21"/>
        <end position="46"/>
    </location>
</feature>
<comment type="caution">
    <text evidence="2">The sequence shown here is derived from an EMBL/GenBank/DDBJ whole genome shotgun (WGS) entry which is preliminary data.</text>
</comment>
<keyword evidence="1" id="KW-0472">Membrane</keyword>
<sequence>MIKFFRKIRQNLLSENKFNKYILYAIGEITLVVIGILVAVQINAWYQKRTLKINETNTLSQLNIDLKENHKELSEMYEMIEASNVAGEKILDHLKYRNEVTDSLRYWIEEFNISNIFNNANTTYKNLENSENNIISNDSLRLRITLMYEKDFANVHKREAMFYTEHYTNYKNELLKNFKTGPVFYQWLEKATLEVNTPIDFNDLKRNETYKNAMVELYNFRLLRLHWLKSSLEDLENLIKDIEKEISKQ</sequence>
<proteinExistence type="predicted"/>
<organism evidence="2 3">
    <name type="scientific">Winogradskyella flava</name>
    <dbReference type="NCBI Taxonomy" id="1884876"/>
    <lineage>
        <taxon>Bacteria</taxon>
        <taxon>Pseudomonadati</taxon>
        <taxon>Bacteroidota</taxon>
        <taxon>Flavobacteriia</taxon>
        <taxon>Flavobacteriales</taxon>
        <taxon>Flavobacteriaceae</taxon>
        <taxon>Winogradskyella</taxon>
    </lineage>
</organism>
<evidence type="ECO:0000256" key="1">
    <source>
        <dbReference type="SAM" id="Phobius"/>
    </source>
</evidence>
<keyword evidence="1" id="KW-1133">Transmembrane helix</keyword>
<evidence type="ECO:0000313" key="2">
    <source>
        <dbReference type="EMBL" id="MBC2846389.1"/>
    </source>
</evidence>
<dbReference type="AlphaFoldDB" id="A0A842IW90"/>
<dbReference type="Proteomes" id="UP000533900">
    <property type="component" value="Unassembled WGS sequence"/>
</dbReference>
<gene>
    <name evidence="2" type="ORF">H7F21_14885</name>
</gene>
<accession>A0A842IW90</accession>
<keyword evidence="3" id="KW-1185">Reference proteome</keyword>
<reference evidence="2" key="1">
    <citation type="submission" date="2020-08" db="EMBL/GenBank/DDBJ databases">
        <title>Winogradskyella ouciana sp. nov., isolated from the hadal seawater of the Mariana Trench.</title>
        <authorList>
            <person name="He X."/>
        </authorList>
    </citation>
    <scope>NUCLEOTIDE SEQUENCE [LARGE SCALE GENOMIC DNA]</scope>
    <source>
        <strain evidence="2">KCTC 52348</strain>
    </source>
</reference>